<dbReference type="PANTHER" id="PTHR46467:SF1">
    <property type="entry name" value="TETHER CONTAINING UBX DOMAIN FOR GLUT4"/>
    <property type="match status" value="1"/>
</dbReference>
<evidence type="ECO:0000256" key="2">
    <source>
        <dbReference type="SAM" id="MobiDB-lite"/>
    </source>
</evidence>
<dbReference type="GO" id="GO:0005737">
    <property type="term" value="C:cytoplasm"/>
    <property type="evidence" value="ECO:0007669"/>
    <property type="project" value="TreeGrafter"/>
</dbReference>
<feature type="compositionally biased region" description="Low complexity" evidence="2">
    <location>
        <begin position="327"/>
        <end position="337"/>
    </location>
</feature>
<evidence type="ECO:0000259" key="3">
    <source>
        <dbReference type="PROSITE" id="PS50033"/>
    </source>
</evidence>
<dbReference type="GO" id="GO:0005634">
    <property type="term" value="C:nucleus"/>
    <property type="evidence" value="ECO:0007669"/>
    <property type="project" value="TreeGrafter"/>
</dbReference>
<sequence>MPPRIAIKCAWSGARQTIPSSTTLTPKTTLAELLEPIRATLPPLVLEQGELLYVRQCIKASEWPSTTLKMLGIGMEDGGVLLTLQLPSSPPPIASSEPTAMEVDDTPTSDNMTPDQAIQLILSSNFDTDSKECILTLCKMMDNVIAKPGNEKVRCIRLSNENFDGKVGSRRGGVEFLLACGFTYRPTVIPLLSKSTETPKPEFLELLPPNESTPTLLSARKALATTLLQELHVPSSEIPKMKTPPTKAAPAKRTNAEFDVFKTCSYNTQSAAVGANATTIGDGGLSTTERKLQTLQKKQERLEKKMQVLNERELVAWTPGMPEVVVSNGGSQSSAGESSGGKGDGALLAGRMKRMEEERKKREEGGFTTKAMRDLEKIKKQKVYTHTQLRINFPDGCSLYSKFLPSEKISTVKEVIISAFHENYQKILQYDLYVAPPRRLLDISKRLEEEGLVPAAKVFVSWKMNGAPPSNGDVGSYIRNELFPSSAVSSAAAVAFPGAKKIVEDDSNKSSAKKPSAGGDAKISKEELLMQRMLGKKPKGLFGKSTGSAKGSSSGGGGGKPKWFKG</sequence>
<dbReference type="Pfam" id="PF09409">
    <property type="entry name" value="PUB"/>
    <property type="match status" value="1"/>
</dbReference>
<dbReference type="SUPFAM" id="SSF143503">
    <property type="entry name" value="PUG domain-like"/>
    <property type="match status" value="1"/>
</dbReference>
<dbReference type="InterPro" id="IPR001012">
    <property type="entry name" value="UBX_dom"/>
</dbReference>
<dbReference type="SMART" id="SM00166">
    <property type="entry name" value="UBX"/>
    <property type="match status" value="1"/>
</dbReference>
<reference evidence="4" key="1">
    <citation type="submission" date="2021-01" db="EMBL/GenBank/DDBJ databases">
        <authorList>
            <person name="Corre E."/>
            <person name="Pelletier E."/>
            <person name="Niang G."/>
            <person name="Scheremetjew M."/>
            <person name="Finn R."/>
            <person name="Kale V."/>
            <person name="Holt S."/>
            <person name="Cochrane G."/>
            <person name="Meng A."/>
            <person name="Brown T."/>
            <person name="Cohen L."/>
        </authorList>
    </citation>
    <scope>NUCLEOTIDE SEQUENCE</scope>
    <source>
        <strain evidence="4">GSO104</strain>
    </source>
</reference>
<dbReference type="SMART" id="SM00580">
    <property type="entry name" value="PUG"/>
    <property type="match status" value="1"/>
</dbReference>
<feature type="coiled-coil region" evidence="1">
    <location>
        <begin position="285"/>
        <end position="312"/>
    </location>
</feature>
<organism evidence="4">
    <name type="scientific">Ditylum brightwellii</name>
    <dbReference type="NCBI Taxonomy" id="49249"/>
    <lineage>
        <taxon>Eukaryota</taxon>
        <taxon>Sar</taxon>
        <taxon>Stramenopiles</taxon>
        <taxon>Ochrophyta</taxon>
        <taxon>Bacillariophyta</taxon>
        <taxon>Mediophyceae</taxon>
        <taxon>Lithodesmiophycidae</taxon>
        <taxon>Lithodesmiales</taxon>
        <taxon>Lithodesmiaceae</taxon>
        <taxon>Ditylum</taxon>
    </lineage>
</organism>
<proteinExistence type="predicted"/>
<dbReference type="Gene3D" id="3.10.20.90">
    <property type="entry name" value="Phosphatidylinositol 3-kinase Catalytic Subunit, Chain A, domain 1"/>
    <property type="match status" value="1"/>
</dbReference>
<feature type="region of interest" description="Disordered" evidence="2">
    <location>
        <begin position="327"/>
        <end position="346"/>
    </location>
</feature>
<dbReference type="SUPFAM" id="SSF54236">
    <property type="entry name" value="Ubiquitin-like"/>
    <property type="match status" value="1"/>
</dbReference>
<dbReference type="EMBL" id="HBNS01060172">
    <property type="protein sequence ID" value="CAE4666888.1"/>
    <property type="molecule type" value="Transcribed_RNA"/>
</dbReference>
<dbReference type="AlphaFoldDB" id="A0A7S4WJG6"/>
<dbReference type="GO" id="GO:0006886">
    <property type="term" value="P:intracellular protein transport"/>
    <property type="evidence" value="ECO:0007669"/>
    <property type="project" value="TreeGrafter"/>
</dbReference>
<protein>
    <recommendedName>
        <fullName evidence="3">UBX domain-containing protein</fullName>
    </recommendedName>
</protein>
<accession>A0A7S4WJG6</accession>
<keyword evidence="1" id="KW-0175">Coiled coil</keyword>
<dbReference type="InterPro" id="IPR036339">
    <property type="entry name" value="PUB-like_dom_sf"/>
</dbReference>
<feature type="compositionally biased region" description="Low complexity" evidence="2">
    <location>
        <begin position="543"/>
        <end position="552"/>
    </location>
</feature>
<dbReference type="Pfam" id="PF00789">
    <property type="entry name" value="UBX"/>
    <property type="match status" value="1"/>
</dbReference>
<evidence type="ECO:0000256" key="1">
    <source>
        <dbReference type="SAM" id="Coils"/>
    </source>
</evidence>
<dbReference type="InterPro" id="IPR018997">
    <property type="entry name" value="PUB_domain"/>
</dbReference>
<evidence type="ECO:0000313" key="4">
    <source>
        <dbReference type="EMBL" id="CAE4666888.1"/>
    </source>
</evidence>
<gene>
    <name evidence="4" type="ORF">DBRI00130_LOCUS43307</name>
</gene>
<dbReference type="CDD" id="cd09212">
    <property type="entry name" value="PUB"/>
    <property type="match status" value="1"/>
</dbReference>
<dbReference type="InterPro" id="IPR029071">
    <property type="entry name" value="Ubiquitin-like_domsf"/>
</dbReference>
<dbReference type="Gene3D" id="1.20.58.2190">
    <property type="match status" value="1"/>
</dbReference>
<dbReference type="GO" id="GO:0012506">
    <property type="term" value="C:vesicle membrane"/>
    <property type="evidence" value="ECO:0007669"/>
    <property type="project" value="TreeGrafter"/>
</dbReference>
<feature type="region of interest" description="Disordered" evidence="2">
    <location>
        <begin position="505"/>
        <end position="566"/>
    </location>
</feature>
<name>A0A7S4WJG6_9STRA</name>
<dbReference type="PROSITE" id="PS50033">
    <property type="entry name" value="UBX"/>
    <property type="match status" value="1"/>
</dbReference>
<feature type="domain" description="UBX" evidence="3">
    <location>
        <begin position="382"/>
        <end position="460"/>
    </location>
</feature>
<dbReference type="PANTHER" id="PTHR46467">
    <property type="entry name" value="TETHER CONTAINING UBX DOMAIN FOR GLUT4"/>
    <property type="match status" value="1"/>
</dbReference>